<dbReference type="AlphaFoldDB" id="A0A6A1URH1"/>
<gene>
    <name evidence="2" type="ORF">CJ030_MR8G024966</name>
</gene>
<sequence length="157" mass="17285">MGCGISKLGPEGSSGRDFCPLPRQCNVHPIDQEFYSQVVPGRKSVASPARDSGIVKERAVKQITTRPVRSEDALDQKERGLEKKAPRNEVSAKAVQEEESPRKEVVEVEGQNEGEEKEPCYERGDSVIGPASPSFREYCMDFDSWGSSKNGNVLARS</sequence>
<dbReference type="EMBL" id="RXIC02000026">
    <property type="protein sequence ID" value="KAB1202853.1"/>
    <property type="molecule type" value="Genomic_DNA"/>
</dbReference>
<proteinExistence type="predicted"/>
<name>A0A6A1URH1_9ROSI</name>
<feature type="compositionally biased region" description="Basic and acidic residues" evidence="1">
    <location>
        <begin position="68"/>
        <end position="87"/>
    </location>
</feature>
<comment type="caution">
    <text evidence="2">The sequence shown here is derived from an EMBL/GenBank/DDBJ whole genome shotgun (WGS) entry which is preliminary data.</text>
</comment>
<evidence type="ECO:0000256" key="1">
    <source>
        <dbReference type="SAM" id="MobiDB-lite"/>
    </source>
</evidence>
<evidence type="ECO:0000313" key="3">
    <source>
        <dbReference type="Proteomes" id="UP000516437"/>
    </source>
</evidence>
<feature type="compositionally biased region" description="Basic and acidic residues" evidence="1">
    <location>
        <begin position="95"/>
        <end position="106"/>
    </location>
</feature>
<dbReference type="OrthoDB" id="1709165at2759"/>
<feature type="region of interest" description="Disordered" evidence="1">
    <location>
        <begin position="62"/>
        <end position="128"/>
    </location>
</feature>
<keyword evidence="3" id="KW-1185">Reference proteome</keyword>
<dbReference type="Proteomes" id="UP000516437">
    <property type="component" value="Chromosome 8"/>
</dbReference>
<organism evidence="2 3">
    <name type="scientific">Morella rubra</name>
    <name type="common">Chinese bayberry</name>
    <dbReference type="NCBI Taxonomy" id="262757"/>
    <lineage>
        <taxon>Eukaryota</taxon>
        <taxon>Viridiplantae</taxon>
        <taxon>Streptophyta</taxon>
        <taxon>Embryophyta</taxon>
        <taxon>Tracheophyta</taxon>
        <taxon>Spermatophyta</taxon>
        <taxon>Magnoliopsida</taxon>
        <taxon>eudicotyledons</taxon>
        <taxon>Gunneridae</taxon>
        <taxon>Pentapetalae</taxon>
        <taxon>rosids</taxon>
        <taxon>fabids</taxon>
        <taxon>Fagales</taxon>
        <taxon>Myricaceae</taxon>
        <taxon>Morella</taxon>
    </lineage>
</organism>
<evidence type="ECO:0000313" key="2">
    <source>
        <dbReference type="EMBL" id="KAB1202853.1"/>
    </source>
</evidence>
<protein>
    <submittedName>
        <fullName evidence="2">Uncharacterized protein</fullName>
    </submittedName>
</protein>
<reference evidence="2 3" key="1">
    <citation type="journal article" date="2019" name="Plant Biotechnol. J.">
        <title>The red bayberry genome and genetic basis of sex determination.</title>
        <authorList>
            <person name="Jia H.M."/>
            <person name="Jia H.J."/>
            <person name="Cai Q.L."/>
            <person name="Wang Y."/>
            <person name="Zhao H.B."/>
            <person name="Yang W.F."/>
            <person name="Wang G.Y."/>
            <person name="Li Y.H."/>
            <person name="Zhan D.L."/>
            <person name="Shen Y.T."/>
            <person name="Niu Q.F."/>
            <person name="Chang L."/>
            <person name="Qiu J."/>
            <person name="Zhao L."/>
            <person name="Xie H.B."/>
            <person name="Fu W.Y."/>
            <person name="Jin J."/>
            <person name="Li X.W."/>
            <person name="Jiao Y."/>
            <person name="Zhou C.C."/>
            <person name="Tu T."/>
            <person name="Chai C.Y."/>
            <person name="Gao J.L."/>
            <person name="Fan L.J."/>
            <person name="van de Weg E."/>
            <person name="Wang J.Y."/>
            <person name="Gao Z.S."/>
        </authorList>
    </citation>
    <scope>NUCLEOTIDE SEQUENCE [LARGE SCALE GENOMIC DNA]</scope>
    <source>
        <tissue evidence="2">Leaves</tissue>
    </source>
</reference>
<accession>A0A6A1URH1</accession>